<dbReference type="EMBL" id="JACMSC010000021">
    <property type="protein sequence ID" value="KAG6471168.1"/>
    <property type="molecule type" value="Genomic_DNA"/>
</dbReference>
<dbReference type="SMART" id="SM00478">
    <property type="entry name" value="ENDO3c"/>
    <property type="match status" value="1"/>
</dbReference>
<dbReference type="GO" id="GO:0005634">
    <property type="term" value="C:nucleus"/>
    <property type="evidence" value="ECO:0007669"/>
    <property type="project" value="TreeGrafter"/>
</dbReference>
<comment type="caution">
    <text evidence="6">The sequence shown here is derived from an EMBL/GenBank/DDBJ whole genome shotgun (WGS) entry which is preliminary data.</text>
</comment>
<dbReference type="InterPro" id="IPR003265">
    <property type="entry name" value="HhH-GPD_domain"/>
</dbReference>
<evidence type="ECO:0000313" key="6">
    <source>
        <dbReference type="EMBL" id="KAG6471168.1"/>
    </source>
</evidence>
<dbReference type="CDD" id="cd00056">
    <property type="entry name" value="ENDO3c"/>
    <property type="match status" value="1"/>
</dbReference>
<evidence type="ECO:0000256" key="1">
    <source>
        <dbReference type="ARBA" id="ARBA00010817"/>
    </source>
</evidence>
<keyword evidence="7" id="KW-1185">Reference proteome</keyword>
<keyword evidence="2" id="KW-0227">DNA damage</keyword>
<evidence type="ECO:0000313" key="7">
    <source>
        <dbReference type="Proteomes" id="UP000734854"/>
    </source>
</evidence>
<gene>
    <name evidence="6" type="ORF">ZIOFF_072269</name>
</gene>
<dbReference type="Gene3D" id="1.10.1670.40">
    <property type="match status" value="1"/>
</dbReference>
<dbReference type="InterPro" id="IPR011257">
    <property type="entry name" value="DNA_glycosylase"/>
</dbReference>
<name>A0A8J5ER43_ZINOF</name>
<dbReference type="GO" id="GO:0032993">
    <property type="term" value="C:protein-DNA complex"/>
    <property type="evidence" value="ECO:0007669"/>
    <property type="project" value="TreeGrafter"/>
</dbReference>
<dbReference type="Proteomes" id="UP000734854">
    <property type="component" value="Unassembled WGS sequence"/>
</dbReference>
<dbReference type="GO" id="GO:0006285">
    <property type="term" value="P:base-excision repair, AP site formation"/>
    <property type="evidence" value="ECO:0007669"/>
    <property type="project" value="TreeGrafter"/>
</dbReference>
<comment type="similarity">
    <text evidence="1">Belongs to the alkylbase DNA glycosidase AlkA family.</text>
</comment>
<dbReference type="GO" id="GO:0043916">
    <property type="term" value="F:DNA-7-methylguanine glycosylase activity"/>
    <property type="evidence" value="ECO:0007669"/>
    <property type="project" value="TreeGrafter"/>
</dbReference>
<dbReference type="FunFam" id="1.10.340.30:FF:000004">
    <property type="entry name" value="DNA-3-methyladenine glycosylase II"/>
    <property type="match status" value="1"/>
</dbReference>
<dbReference type="GO" id="GO:0008725">
    <property type="term" value="F:DNA-3-methyladenine glycosylase activity"/>
    <property type="evidence" value="ECO:0007669"/>
    <property type="project" value="TreeGrafter"/>
</dbReference>
<protein>
    <recommendedName>
        <fullName evidence="5">HhH-GPD domain-containing protein</fullName>
    </recommendedName>
</protein>
<feature type="domain" description="HhH-GPD" evidence="5">
    <location>
        <begin position="132"/>
        <end position="287"/>
    </location>
</feature>
<dbReference type="Gene3D" id="1.10.340.30">
    <property type="entry name" value="Hypothetical protein, domain 2"/>
    <property type="match status" value="1"/>
</dbReference>
<dbReference type="PANTHER" id="PTHR43003:SF5">
    <property type="entry name" value="DNA-3-METHYLADENINE GLYCOSYLASE"/>
    <property type="match status" value="1"/>
</dbReference>
<dbReference type="InterPro" id="IPR051912">
    <property type="entry name" value="Alkylbase_DNA_Glycosylase/TA"/>
</dbReference>
<dbReference type="GO" id="GO:0006307">
    <property type="term" value="P:DNA alkylation repair"/>
    <property type="evidence" value="ECO:0007669"/>
    <property type="project" value="TreeGrafter"/>
</dbReference>
<evidence type="ECO:0000256" key="4">
    <source>
        <dbReference type="SAM" id="MobiDB-lite"/>
    </source>
</evidence>
<feature type="region of interest" description="Disordered" evidence="4">
    <location>
        <begin position="1"/>
        <end position="23"/>
    </location>
</feature>
<sequence length="436" mass="48144">MVEGKRAKAKARAPMGERSTSQTPRLVDSAIAPAGASTNAAIRAAATSKIPFRPRKIRRISSSAPEMTNDSPKKTLAVRVIPRPLSSEGEVSVSISHLRAVDPLLSAVIDAHDPPTFQCLISPFHSLARSILYQQLAVKAASSIYGRFVALCGGEASVVPDVILSLTTQQLRQIGVSERKASYLHDLSRKYHGGILSDASIVAMDDKSLFSMLTMVKGIGAWSVHMFMMFCLHRPDVLPVGDLGVRKGVQILYGLDEVPRPSQMEQLCDRWRPYRSVGSWYMWRVVETKNNSNLASPNAGALTMSTVALADVQQQEHKQTLQEQMVDSYQMLPQSWSKSISPTGVLLLFNLASIAVASQLVNCDIFVGASNDNWKLLSFDKLSSLLMNREIIIQQMHEYLFDSVAGATQTGTVRYEEGEMNWISKAWNDYFLCHLL</sequence>
<dbReference type="SUPFAM" id="SSF48150">
    <property type="entry name" value="DNA-glycosylase"/>
    <property type="match status" value="1"/>
</dbReference>
<accession>A0A8J5ER43</accession>
<reference evidence="6 7" key="1">
    <citation type="submission" date="2020-08" db="EMBL/GenBank/DDBJ databases">
        <title>Plant Genome Project.</title>
        <authorList>
            <person name="Zhang R.-G."/>
        </authorList>
    </citation>
    <scope>NUCLEOTIDE SEQUENCE [LARGE SCALE GENOMIC DNA]</scope>
    <source>
        <tissue evidence="6">Rhizome</tissue>
    </source>
</reference>
<evidence type="ECO:0000256" key="3">
    <source>
        <dbReference type="ARBA" id="ARBA00023204"/>
    </source>
</evidence>
<organism evidence="6 7">
    <name type="scientific">Zingiber officinale</name>
    <name type="common">Ginger</name>
    <name type="synonym">Amomum zingiber</name>
    <dbReference type="NCBI Taxonomy" id="94328"/>
    <lineage>
        <taxon>Eukaryota</taxon>
        <taxon>Viridiplantae</taxon>
        <taxon>Streptophyta</taxon>
        <taxon>Embryophyta</taxon>
        <taxon>Tracheophyta</taxon>
        <taxon>Spermatophyta</taxon>
        <taxon>Magnoliopsida</taxon>
        <taxon>Liliopsida</taxon>
        <taxon>Zingiberales</taxon>
        <taxon>Zingiberaceae</taxon>
        <taxon>Zingiber</taxon>
    </lineage>
</organism>
<evidence type="ECO:0000259" key="5">
    <source>
        <dbReference type="SMART" id="SM00478"/>
    </source>
</evidence>
<keyword evidence="3" id="KW-0234">DNA repair</keyword>
<dbReference type="AlphaFoldDB" id="A0A8J5ER43"/>
<dbReference type="GO" id="GO:0032131">
    <property type="term" value="F:alkylated DNA binding"/>
    <property type="evidence" value="ECO:0007669"/>
    <property type="project" value="TreeGrafter"/>
</dbReference>
<evidence type="ECO:0000256" key="2">
    <source>
        <dbReference type="ARBA" id="ARBA00022763"/>
    </source>
</evidence>
<dbReference type="PANTHER" id="PTHR43003">
    <property type="entry name" value="DNA-3-METHYLADENINE GLYCOSYLASE"/>
    <property type="match status" value="1"/>
</dbReference>
<dbReference type="Pfam" id="PF00730">
    <property type="entry name" value="HhH-GPD"/>
    <property type="match status" value="1"/>
</dbReference>
<proteinExistence type="inferred from homology"/>